<dbReference type="InterPro" id="IPR044730">
    <property type="entry name" value="RNase_H-like_dom_plant"/>
</dbReference>
<dbReference type="GO" id="GO:0004523">
    <property type="term" value="F:RNA-DNA hybrid ribonuclease activity"/>
    <property type="evidence" value="ECO:0007669"/>
    <property type="project" value="InterPro"/>
</dbReference>
<comment type="caution">
    <text evidence="4">The sequence shown here is derived from an EMBL/GenBank/DDBJ whole genome shotgun (WGS) entry which is preliminary data.</text>
</comment>
<dbReference type="InterPro" id="IPR025836">
    <property type="entry name" value="Zn_knuckle_CX2CX4HX4C"/>
</dbReference>
<reference evidence="4 5" key="1">
    <citation type="submission" date="2024-01" db="EMBL/GenBank/DDBJ databases">
        <title>A telomere-to-telomere, gap-free genome of sweet tea (Lithocarpus litseifolius).</title>
        <authorList>
            <person name="Zhou J."/>
        </authorList>
    </citation>
    <scope>NUCLEOTIDE SEQUENCE [LARGE SCALE GENOMIC DNA]</scope>
    <source>
        <strain evidence="4">Zhou-2022a</strain>
        <tissue evidence="4">Leaf</tissue>
    </source>
</reference>
<dbReference type="GO" id="GO:0003676">
    <property type="term" value="F:nucleic acid binding"/>
    <property type="evidence" value="ECO:0007669"/>
    <property type="project" value="InterPro"/>
</dbReference>
<protein>
    <recommendedName>
        <fullName evidence="3">CCHC-type domain-containing protein</fullName>
    </recommendedName>
</protein>
<dbReference type="Proteomes" id="UP001459277">
    <property type="component" value="Unassembled WGS sequence"/>
</dbReference>
<feature type="compositionally biased region" description="Polar residues" evidence="2">
    <location>
        <begin position="428"/>
        <end position="442"/>
    </location>
</feature>
<dbReference type="InterPro" id="IPR002156">
    <property type="entry name" value="RNaseH_domain"/>
</dbReference>
<evidence type="ECO:0000259" key="3">
    <source>
        <dbReference type="PROSITE" id="PS50158"/>
    </source>
</evidence>
<evidence type="ECO:0000256" key="2">
    <source>
        <dbReference type="SAM" id="MobiDB-lite"/>
    </source>
</evidence>
<evidence type="ECO:0000313" key="5">
    <source>
        <dbReference type="Proteomes" id="UP001459277"/>
    </source>
</evidence>
<dbReference type="InterPro" id="IPR012337">
    <property type="entry name" value="RNaseH-like_sf"/>
</dbReference>
<dbReference type="PANTHER" id="PTHR31286">
    <property type="entry name" value="GLYCINE-RICH CELL WALL STRUCTURAL PROTEIN 1.8-LIKE"/>
    <property type="match status" value="1"/>
</dbReference>
<dbReference type="InterPro" id="IPR040256">
    <property type="entry name" value="At4g02000-like"/>
</dbReference>
<dbReference type="PROSITE" id="PS50158">
    <property type="entry name" value="ZF_CCHC"/>
    <property type="match status" value="1"/>
</dbReference>
<dbReference type="InterPro" id="IPR025558">
    <property type="entry name" value="DUF4283"/>
</dbReference>
<keyword evidence="1" id="KW-0863">Zinc-finger</keyword>
<dbReference type="EMBL" id="JAZDWU010000008">
    <property type="protein sequence ID" value="KAK9994125.1"/>
    <property type="molecule type" value="Genomic_DNA"/>
</dbReference>
<dbReference type="Gene3D" id="3.30.420.10">
    <property type="entry name" value="Ribonuclease H-like superfamily/Ribonuclease H"/>
    <property type="match status" value="1"/>
</dbReference>
<feature type="region of interest" description="Disordered" evidence="2">
    <location>
        <begin position="416"/>
        <end position="488"/>
    </location>
</feature>
<dbReference type="SUPFAM" id="SSF53098">
    <property type="entry name" value="Ribonuclease H-like"/>
    <property type="match status" value="1"/>
</dbReference>
<dbReference type="Pfam" id="PF13456">
    <property type="entry name" value="RVT_3"/>
    <property type="match status" value="1"/>
</dbReference>
<keyword evidence="1" id="KW-0479">Metal-binding</keyword>
<feature type="domain" description="CCHC-type" evidence="3">
    <location>
        <begin position="208"/>
        <end position="221"/>
    </location>
</feature>
<keyword evidence="5" id="KW-1185">Reference proteome</keyword>
<gene>
    <name evidence="4" type="ORF">SO802_023828</name>
</gene>
<dbReference type="AlphaFoldDB" id="A0AAW2CCM5"/>
<dbReference type="InterPro" id="IPR001878">
    <property type="entry name" value="Znf_CCHC"/>
</dbReference>
<evidence type="ECO:0000313" key="4">
    <source>
        <dbReference type="EMBL" id="KAK9994125.1"/>
    </source>
</evidence>
<feature type="region of interest" description="Disordered" evidence="2">
    <location>
        <begin position="247"/>
        <end position="268"/>
    </location>
</feature>
<dbReference type="Pfam" id="PF14111">
    <property type="entry name" value="DUF4283"/>
    <property type="match status" value="1"/>
</dbReference>
<sequence>MAEELEALWSKLTFTEEEGEGIELGSDSTKAAREIGKNCLVMKILTKRTIGLEALRKHLRMLWKPNKGLQVSEIGEEMYLTEFGDGRDKKRILEMCPWSYEKQLILLQDFEGERVPKEITIKWTPFWVQIYSLPLKSMTRESGMEIGAKLGRVLDVDVPEKGVHWGKFLRVRVQIDAMKKLVRGKRVTIEGGESRWVLFKYERLPNFCYKCGRLDHGEKDCLEITNSINGEGEGCMQYGAWLRGEPRRRGGREQAKIGEEVRPENRPESCTHGMEILRRRDRPELGEDHVNKQNLCQEVGQSDKTERLGAANQERETFHGEGKVNLPQEKENVSLTQTRKESVLDSLLIADLERSIHREKSITEEGSGMGEERLNMMEICGETGPKETDSKAWAVGNSSPLAMSFIQEKGWVAEPLGPNSGHWKRLARTNNKQSPNVKTSPDNTKRKGSVPIQELDPNALSTKRKKRLNEEESEADGHESMVGGEALDCPSRSPKEFIEVVWLLMETPGEKNWEEFAIMAWLLWNNRNCVRHGGSCKSGKSIAWEASKYEAEVRDSLPIQSKAAPTTSRTKHWIPPLPGKYKVNIDAVVFKEQGCCGVGVVIRNDKGQLMGAMSKRVEFPWGALEAEAKAAEMGVCLAWDLGLKDIEVEGDSLLVAQALKGSTPPALPILKIVEGVKWYLRKFSSWTVVHTRRINNVAAHLLANSARNVFDCVIWVEDIPPIIEMQILKDVISMDIGPN</sequence>
<organism evidence="4 5">
    <name type="scientific">Lithocarpus litseifolius</name>
    <dbReference type="NCBI Taxonomy" id="425828"/>
    <lineage>
        <taxon>Eukaryota</taxon>
        <taxon>Viridiplantae</taxon>
        <taxon>Streptophyta</taxon>
        <taxon>Embryophyta</taxon>
        <taxon>Tracheophyta</taxon>
        <taxon>Spermatophyta</taxon>
        <taxon>Magnoliopsida</taxon>
        <taxon>eudicotyledons</taxon>
        <taxon>Gunneridae</taxon>
        <taxon>Pentapetalae</taxon>
        <taxon>rosids</taxon>
        <taxon>fabids</taxon>
        <taxon>Fagales</taxon>
        <taxon>Fagaceae</taxon>
        <taxon>Lithocarpus</taxon>
    </lineage>
</organism>
<keyword evidence="1" id="KW-0862">Zinc</keyword>
<evidence type="ECO:0000256" key="1">
    <source>
        <dbReference type="PROSITE-ProRule" id="PRU00047"/>
    </source>
</evidence>
<dbReference type="GO" id="GO:0008270">
    <property type="term" value="F:zinc ion binding"/>
    <property type="evidence" value="ECO:0007669"/>
    <property type="project" value="UniProtKB-KW"/>
</dbReference>
<name>A0AAW2CCM5_9ROSI</name>
<dbReference type="CDD" id="cd06222">
    <property type="entry name" value="RNase_H_like"/>
    <property type="match status" value="1"/>
</dbReference>
<proteinExistence type="predicted"/>
<dbReference type="PANTHER" id="PTHR31286:SF167">
    <property type="entry name" value="OS09G0268800 PROTEIN"/>
    <property type="match status" value="1"/>
</dbReference>
<dbReference type="InterPro" id="IPR036397">
    <property type="entry name" value="RNaseH_sf"/>
</dbReference>
<accession>A0AAW2CCM5</accession>
<dbReference type="Pfam" id="PF14392">
    <property type="entry name" value="zf-CCHC_4"/>
    <property type="match status" value="1"/>
</dbReference>